<proteinExistence type="predicted"/>
<comment type="caution">
    <text evidence="1">The sequence shown here is derived from an EMBL/GenBank/DDBJ whole genome shotgun (WGS) entry which is preliminary data.</text>
</comment>
<evidence type="ECO:0000313" key="1">
    <source>
        <dbReference type="EMBL" id="OBX62868.1"/>
    </source>
</evidence>
<sequence length="105" mass="12594">MDIMQQIQNDINLLIAKKKALMLNDPIIYEIWYEMIKILTKNKELTFAYLKMISQEEVYWISEIFEDLSEEFQDESFISLLNELQDKYPSIDLSMDILYSKKAIK</sequence>
<dbReference type="EMBL" id="LZMS01000058">
    <property type="protein sequence ID" value="OBX62868.1"/>
    <property type="molecule type" value="Genomic_DNA"/>
</dbReference>
<name>A0A1B8Q245_MORLA</name>
<organism evidence="1 2">
    <name type="scientific">Moraxella lacunata</name>
    <dbReference type="NCBI Taxonomy" id="477"/>
    <lineage>
        <taxon>Bacteria</taxon>
        <taxon>Pseudomonadati</taxon>
        <taxon>Pseudomonadota</taxon>
        <taxon>Gammaproteobacteria</taxon>
        <taxon>Moraxellales</taxon>
        <taxon>Moraxellaceae</taxon>
        <taxon>Moraxella</taxon>
    </lineage>
</organism>
<reference evidence="1 2" key="1">
    <citation type="submission" date="2016-06" db="EMBL/GenBank/DDBJ databases">
        <title>Draft genome of Moraxella lacunata CCUG 57757A.</title>
        <authorList>
            <person name="Salva-Serra F."/>
            <person name="Engstrom-Jakobsson H."/>
            <person name="Thorell K."/>
            <person name="Gonzales-Siles L."/>
            <person name="Karlsson R."/>
            <person name="Boulund F."/>
            <person name="Engstrand L."/>
            <person name="Kristiansson E."/>
            <person name="Moore E."/>
        </authorList>
    </citation>
    <scope>NUCLEOTIDE SEQUENCE [LARGE SCALE GENOMIC DNA]</scope>
    <source>
        <strain evidence="1 2">CCUG 57757A</strain>
    </source>
</reference>
<dbReference type="AlphaFoldDB" id="A0A1B8Q245"/>
<gene>
    <name evidence="1" type="ORF">A9309_06890</name>
</gene>
<dbReference type="Proteomes" id="UP000092607">
    <property type="component" value="Unassembled WGS sequence"/>
</dbReference>
<evidence type="ECO:0000313" key="2">
    <source>
        <dbReference type="Proteomes" id="UP000092607"/>
    </source>
</evidence>
<accession>A0A1B8Q245</accession>
<protein>
    <submittedName>
        <fullName evidence="1">Uncharacterized protein</fullName>
    </submittedName>
</protein>